<dbReference type="Pfam" id="PF07589">
    <property type="entry name" value="PEP-CTERM"/>
    <property type="match status" value="1"/>
</dbReference>
<proteinExistence type="predicted"/>
<protein>
    <submittedName>
        <fullName evidence="2">PEP-CTERM sorting domain-containing protein</fullName>
    </submittedName>
</protein>
<comment type="caution">
    <text evidence="2">The sequence shown here is derived from an EMBL/GenBank/DDBJ whole genome shotgun (WGS) entry which is preliminary data.</text>
</comment>
<dbReference type="NCBIfam" id="NF038126">
    <property type="entry name" value="PEP_CTERM_FxDxF"/>
    <property type="match status" value="1"/>
</dbReference>
<reference evidence="3" key="2">
    <citation type="submission" date="2023-07" db="EMBL/GenBank/DDBJ databases">
        <title>Duganella aceri sp. nov., isolated from tree sap.</title>
        <authorList>
            <person name="Kim I.S."/>
        </authorList>
    </citation>
    <scope>NUCLEOTIDE SEQUENCE [LARGE SCALE GENOMIC DNA]</scope>
    <source>
        <strain evidence="3">SAP-35</strain>
    </source>
</reference>
<evidence type="ECO:0000313" key="2">
    <source>
        <dbReference type="EMBL" id="NGZ88002.1"/>
    </source>
</evidence>
<evidence type="ECO:0000313" key="3">
    <source>
        <dbReference type="Proteomes" id="UP000666369"/>
    </source>
</evidence>
<organism evidence="2 3">
    <name type="scientific">Duganella aceris</name>
    <dbReference type="NCBI Taxonomy" id="2703883"/>
    <lineage>
        <taxon>Bacteria</taxon>
        <taxon>Pseudomonadati</taxon>
        <taxon>Pseudomonadota</taxon>
        <taxon>Betaproteobacteria</taxon>
        <taxon>Burkholderiales</taxon>
        <taxon>Oxalobacteraceae</taxon>
        <taxon>Telluria group</taxon>
        <taxon>Duganella</taxon>
    </lineage>
</organism>
<name>A0ABX0FTH7_9BURK</name>
<dbReference type="InterPro" id="IPR013424">
    <property type="entry name" value="Ice-binding_C"/>
</dbReference>
<dbReference type="NCBIfam" id="TIGR02595">
    <property type="entry name" value="PEP_CTERM"/>
    <property type="match status" value="1"/>
</dbReference>
<dbReference type="Proteomes" id="UP000666369">
    <property type="component" value="Unassembled WGS sequence"/>
</dbReference>
<gene>
    <name evidence="2" type="ORF">GW587_27550</name>
</gene>
<feature type="domain" description="Ice-binding protein C-terminal" evidence="1">
    <location>
        <begin position="127"/>
        <end position="151"/>
    </location>
</feature>
<dbReference type="EMBL" id="JAADJT010000016">
    <property type="protein sequence ID" value="NGZ88002.1"/>
    <property type="molecule type" value="Genomic_DNA"/>
</dbReference>
<accession>A0ABX0FTH7</accession>
<reference evidence="2 3" key="1">
    <citation type="submission" date="2020-01" db="EMBL/GenBank/DDBJ databases">
        <authorList>
            <person name="Lee S.D."/>
        </authorList>
    </citation>
    <scope>NUCLEOTIDE SEQUENCE [LARGE SCALE GENOMIC DNA]</scope>
    <source>
        <strain evidence="2 3">SAP-35</strain>
    </source>
</reference>
<evidence type="ECO:0000259" key="1">
    <source>
        <dbReference type="Pfam" id="PF07589"/>
    </source>
</evidence>
<sequence length="156" mass="16013">MLAAASFAASATNHDLGTLDSSGPDSSPFGYKISTVGEFNDYLTFTLDVASATAFGTQQNFTATTQITGFGAELMNVTGGTFAPITTGSQQSLSWSGSLAAGEYTVHVWGITPVKNLSYSGTVTATPVPEPETYGMMLGGLALVGAIARRKAKKAA</sequence>
<keyword evidence="3" id="KW-1185">Reference proteome</keyword>